<accession>A0A1F5WSM8</accession>
<name>A0A1F5WSM8_9BACT</name>
<protein>
    <submittedName>
        <fullName evidence="1">Uncharacterized protein</fullName>
    </submittedName>
</protein>
<evidence type="ECO:0000313" key="2">
    <source>
        <dbReference type="Proteomes" id="UP000178425"/>
    </source>
</evidence>
<dbReference type="Proteomes" id="UP000178425">
    <property type="component" value="Unassembled WGS sequence"/>
</dbReference>
<evidence type="ECO:0000313" key="1">
    <source>
        <dbReference type="EMBL" id="OGF78648.1"/>
    </source>
</evidence>
<dbReference type="EMBL" id="MFHI01000023">
    <property type="protein sequence ID" value="OGF78648.1"/>
    <property type="molecule type" value="Genomic_DNA"/>
</dbReference>
<organism evidence="1 2">
    <name type="scientific">Candidatus Giovannonibacteria bacterium RIFCSPHIGHO2_02_43_13</name>
    <dbReference type="NCBI Taxonomy" id="1798330"/>
    <lineage>
        <taxon>Bacteria</taxon>
        <taxon>Candidatus Giovannoniibacteriota</taxon>
    </lineage>
</organism>
<proteinExistence type="predicted"/>
<reference evidence="1 2" key="1">
    <citation type="journal article" date="2016" name="Nat. Commun.">
        <title>Thousands of microbial genomes shed light on interconnected biogeochemical processes in an aquifer system.</title>
        <authorList>
            <person name="Anantharaman K."/>
            <person name="Brown C.T."/>
            <person name="Hug L.A."/>
            <person name="Sharon I."/>
            <person name="Castelle C.J."/>
            <person name="Probst A.J."/>
            <person name="Thomas B.C."/>
            <person name="Singh A."/>
            <person name="Wilkins M.J."/>
            <person name="Karaoz U."/>
            <person name="Brodie E.L."/>
            <person name="Williams K.H."/>
            <person name="Hubbard S.S."/>
            <person name="Banfield J.F."/>
        </authorList>
    </citation>
    <scope>NUCLEOTIDE SEQUENCE [LARGE SCALE GENOMIC DNA]</scope>
</reference>
<sequence>MKRKILLALSYILLCIGVPLLLYSTYLFFYSQNTFTLEKIATPSPILTSWQKDLICSREKPTPLFLNFYGDLKEMKIVIIFGREKEIARVVLYPAIKMDGKENNISGYATTKEGGLKNIYDLTEVEGAEYAKNMTLSPDEEKFLRVCYASAETHKFEI</sequence>
<comment type="caution">
    <text evidence="1">The sequence shown here is derived from an EMBL/GenBank/DDBJ whole genome shotgun (WGS) entry which is preliminary data.</text>
</comment>
<gene>
    <name evidence="1" type="ORF">A2W54_04240</name>
</gene>
<dbReference type="AlphaFoldDB" id="A0A1F5WSM8"/>